<reference evidence="1 2" key="1">
    <citation type="submission" date="2017-07" db="EMBL/GenBank/DDBJ databases">
        <title>Amycolatopsis thailandensis Genome sequencing and assembly.</title>
        <authorList>
            <person name="Kaur N."/>
            <person name="Mayilraj S."/>
        </authorList>
    </citation>
    <scope>NUCLEOTIDE SEQUENCE [LARGE SCALE GENOMIC DNA]</scope>
    <source>
        <strain evidence="1 2">JCM 16380</strain>
    </source>
</reference>
<protein>
    <submittedName>
        <fullName evidence="1">Uncharacterized protein</fullName>
    </submittedName>
</protein>
<accession>A0A229SBY4</accession>
<dbReference type="EMBL" id="NMQT01000043">
    <property type="protein sequence ID" value="OXM56422.1"/>
    <property type="molecule type" value="Genomic_DNA"/>
</dbReference>
<name>A0A229SBY4_9PSEU</name>
<comment type="caution">
    <text evidence="1">The sequence shown here is derived from an EMBL/GenBank/DDBJ whole genome shotgun (WGS) entry which is preliminary data.</text>
</comment>
<proteinExistence type="predicted"/>
<dbReference type="RefSeq" id="WP_093934182.1">
    <property type="nucleotide sequence ID" value="NZ_NMQT01000043.1"/>
</dbReference>
<dbReference type="OrthoDB" id="2596042at2"/>
<sequence>MRVVQIIPGLAVDEEIFGAAVDCLASHAPAHCALAWEAFADPARWWLIPSPDDDDAGDPLAYKAEFVVVQTLELTIKINIWYRPDLRAGETSKPHTHPWVVMEAHPALSAYEDEHWYRSATGLLVYRGSVLNVPGSVNRIVDRDYHQVKHVESPGRTVSVIICGRWLHDEANQGIWGHLDLDTGCHVPVQRDPVEQERFRSRMYRINPQHALHRRVARLPQ</sequence>
<evidence type="ECO:0000313" key="1">
    <source>
        <dbReference type="EMBL" id="OXM56422.1"/>
    </source>
</evidence>
<dbReference type="Proteomes" id="UP000215223">
    <property type="component" value="Unassembled WGS sequence"/>
</dbReference>
<gene>
    <name evidence="1" type="ORF">CFP71_13415</name>
</gene>
<evidence type="ECO:0000313" key="2">
    <source>
        <dbReference type="Proteomes" id="UP000215223"/>
    </source>
</evidence>
<dbReference type="AlphaFoldDB" id="A0A229SBY4"/>
<organism evidence="1 2">
    <name type="scientific">Amycolatopsis thailandensis</name>
    <dbReference type="NCBI Taxonomy" id="589330"/>
    <lineage>
        <taxon>Bacteria</taxon>
        <taxon>Bacillati</taxon>
        <taxon>Actinomycetota</taxon>
        <taxon>Actinomycetes</taxon>
        <taxon>Pseudonocardiales</taxon>
        <taxon>Pseudonocardiaceae</taxon>
        <taxon>Amycolatopsis</taxon>
    </lineage>
</organism>
<keyword evidence="2" id="KW-1185">Reference proteome</keyword>